<keyword evidence="2" id="KW-1185">Reference proteome</keyword>
<accession>A0A8K0R3W4</accession>
<organism evidence="1 2">
    <name type="scientific">Paraphoma chrysanthemicola</name>
    <dbReference type="NCBI Taxonomy" id="798071"/>
    <lineage>
        <taxon>Eukaryota</taxon>
        <taxon>Fungi</taxon>
        <taxon>Dikarya</taxon>
        <taxon>Ascomycota</taxon>
        <taxon>Pezizomycotina</taxon>
        <taxon>Dothideomycetes</taxon>
        <taxon>Pleosporomycetidae</taxon>
        <taxon>Pleosporales</taxon>
        <taxon>Pleosporineae</taxon>
        <taxon>Phaeosphaeriaceae</taxon>
        <taxon>Paraphoma</taxon>
    </lineage>
</organism>
<comment type="caution">
    <text evidence="1">The sequence shown here is derived from an EMBL/GenBank/DDBJ whole genome shotgun (WGS) entry which is preliminary data.</text>
</comment>
<evidence type="ECO:0000313" key="1">
    <source>
        <dbReference type="EMBL" id="KAH7086434.1"/>
    </source>
</evidence>
<evidence type="ECO:0000313" key="2">
    <source>
        <dbReference type="Proteomes" id="UP000813461"/>
    </source>
</evidence>
<proteinExistence type="predicted"/>
<name>A0A8K0R3W4_9PLEO</name>
<sequence length="73" mass="8337">MHTTAYSTGHKDIENQLLHRRSKASFTALHIKATREDHPMIRQDINSILHNIVSDGFVDIEYLPTEIDIVNPA</sequence>
<dbReference type="EMBL" id="JAGMVJ010000011">
    <property type="protein sequence ID" value="KAH7086434.1"/>
    <property type="molecule type" value="Genomic_DNA"/>
</dbReference>
<gene>
    <name evidence="1" type="ORF">FB567DRAFT_593374</name>
</gene>
<protein>
    <submittedName>
        <fullName evidence="1">Uncharacterized protein</fullName>
    </submittedName>
</protein>
<reference evidence="1" key="1">
    <citation type="journal article" date="2021" name="Nat. Commun.">
        <title>Genetic determinants of endophytism in the Arabidopsis root mycobiome.</title>
        <authorList>
            <person name="Mesny F."/>
            <person name="Miyauchi S."/>
            <person name="Thiergart T."/>
            <person name="Pickel B."/>
            <person name="Atanasova L."/>
            <person name="Karlsson M."/>
            <person name="Huettel B."/>
            <person name="Barry K.W."/>
            <person name="Haridas S."/>
            <person name="Chen C."/>
            <person name="Bauer D."/>
            <person name="Andreopoulos W."/>
            <person name="Pangilinan J."/>
            <person name="LaButti K."/>
            <person name="Riley R."/>
            <person name="Lipzen A."/>
            <person name="Clum A."/>
            <person name="Drula E."/>
            <person name="Henrissat B."/>
            <person name="Kohler A."/>
            <person name="Grigoriev I.V."/>
            <person name="Martin F.M."/>
            <person name="Hacquard S."/>
        </authorList>
    </citation>
    <scope>NUCLEOTIDE SEQUENCE</scope>
    <source>
        <strain evidence="1">MPI-SDFR-AT-0120</strain>
    </source>
</reference>
<dbReference type="Proteomes" id="UP000813461">
    <property type="component" value="Unassembled WGS sequence"/>
</dbReference>
<dbReference type="AlphaFoldDB" id="A0A8K0R3W4"/>